<dbReference type="SUPFAM" id="SSF161084">
    <property type="entry name" value="MAPEG domain-like"/>
    <property type="match status" value="1"/>
</dbReference>
<dbReference type="eggNOG" id="ENOG502S4E5">
    <property type="taxonomic scope" value="Eukaryota"/>
</dbReference>
<dbReference type="Proteomes" id="UP000019478">
    <property type="component" value="Unassembled WGS sequence"/>
</dbReference>
<proteinExistence type="predicted"/>
<feature type="transmembrane region" description="Helical" evidence="5">
    <location>
        <begin position="107"/>
        <end position="128"/>
    </location>
</feature>
<dbReference type="InterPro" id="IPR001129">
    <property type="entry name" value="Membr-assoc_MAPEG"/>
</dbReference>
<feature type="transmembrane region" description="Helical" evidence="5">
    <location>
        <begin position="24"/>
        <end position="41"/>
    </location>
</feature>
<dbReference type="Gene3D" id="1.20.120.550">
    <property type="entry name" value="Membrane associated eicosanoid/glutathione metabolism-like domain"/>
    <property type="match status" value="1"/>
</dbReference>
<name>W9YIN4_9EURO</name>
<protein>
    <submittedName>
        <fullName evidence="6">Glutathione S-transferase</fullName>
    </submittedName>
</protein>
<dbReference type="PANTHER" id="PTHR10250:SF26">
    <property type="entry name" value="GLUTATHIONE S-TRANSFERASE 3, MITOCHONDRIAL"/>
    <property type="match status" value="1"/>
</dbReference>
<dbReference type="GO" id="GO:0004602">
    <property type="term" value="F:glutathione peroxidase activity"/>
    <property type="evidence" value="ECO:0007669"/>
    <property type="project" value="TreeGrafter"/>
</dbReference>
<evidence type="ECO:0000313" key="7">
    <source>
        <dbReference type="Proteomes" id="UP000019478"/>
    </source>
</evidence>
<dbReference type="RefSeq" id="XP_007730932.1">
    <property type="nucleotide sequence ID" value="XM_007732742.1"/>
</dbReference>
<dbReference type="GO" id="GO:0005783">
    <property type="term" value="C:endoplasmic reticulum"/>
    <property type="evidence" value="ECO:0007669"/>
    <property type="project" value="TreeGrafter"/>
</dbReference>
<dbReference type="GO" id="GO:0004364">
    <property type="term" value="F:glutathione transferase activity"/>
    <property type="evidence" value="ECO:0007669"/>
    <property type="project" value="TreeGrafter"/>
</dbReference>
<comment type="caution">
    <text evidence="6">The sequence shown here is derived from an EMBL/GenBank/DDBJ whole genome shotgun (WGS) entry which is preliminary data.</text>
</comment>
<dbReference type="InterPro" id="IPR023352">
    <property type="entry name" value="MAPEG-like_dom_sf"/>
</dbReference>
<keyword evidence="6" id="KW-0808">Transferase</keyword>
<dbReference type="GO" id="GO:0016020">
    <property type="term" value="C:membrane"/>
    <property type="evidence" value="ECO:0007669"/>
    <property type="project" value="UniProtKB-SubCell"/>
</dbReference>
<evidence type="ECO:0000256" key="3">
    <source>
        <dbReference type="ARBA" id="ARBA00022989"/>
    </source>
</evidence>
<dbReference type="GO" id="GO:0005635">
    <property type="term" value="C:nuclear envelope"/>
    <property type="evidence" value="ECO:0007669"/>
    <property type="project" value="TreeGrafter"/>
</dbReference>
<evidence type="ECO:0000256" key="2">
    <source>
        <dbReference type="ARBA" id="ARBA00022692"/>
    </source>
</evidence>
<dbReference type="EMBL" id="AMGY01000002">
    <property type="protein sequence ID" value="EXJ89535.1"/>
    <property type="molecule type" value="Genomic_DNA"/>
</dbReference>
<evidence type="ECO:0000256" key="4">
    <source>
        <dbReference type="ARBA" id="ARBA00023136"/>
    </source>
</evidence>
<organism evidence="6 7">
    <name type="scientific">Capronia epimyces CBS 606.96</name>
    <dbReference type="NCBI Taxonomy" id="1182542"/>
    <lineage>
        <taxon>Eukaryota</taxon>
        <taxon>Fungi</taxon>
        <taxon>Dikarya</taxon>
        <taxon>Ascomycota</taxon>
        <taxon>Pezizomycotina</taxon>
        <taxon>Eurotiomycetes</taxon>
        <taxon>Chaetothyriomycetidae</taxon>
        <taxon>Chaetothyriales</taxon>
        <taxon>Herpotrichiellaceae</taxon>
        <taxon>Capronia</taxon>
    </lineage>
</organism>
<sequence>MPYAVTVPDGYGTARLRPDLTEDHSYVVLIALGLAPLLSWVQGTVVTTLRKPAGVAYPNAYATAQQVKESRDAYKFNCAQRAHANLLENMPQTMLFMLFAGLEYPRAAAALGAAWLLCRIIYAYGYIASEKNGKGRMYGGGFWLMQACLWALSATTALRML</sequence>
<keyword evidence="7" id="KW-1185">Reference proteome</keyword>
<evidence type="ECO:0000256" key="1">
    <source>
        <dbReference type="ARBA" id="ARBA00004141"/>
    </source>
</evidence>
<gene>
    <name evidence="6" type="ORF">A1O3_02602</name>
</gene>
<dbReference type="InterPro" id="IPR050997">
    <property type="entry name" value="MAPEG"/>
</dbReference>
<comment type="subcellular location">
    <subcellularLocation>
        <location evidence="1">Membrane</location>
        <topology evidence="1">Multi-pass membrane protein</topology>
    </subcellularLocation>
</comment>
<dbReference type="HOGENOM" id="CLU_110291_1_1_1"/>
<dbReference type="OrthoDB" id="410651at2759"/>
<dbReference type="Pfam" id="PF01124">
    <property type="entry name" value="MAPEG"/>
    <property type="match status" value="1"/>
</dbReference>
<dbReference type="AlphaFoldDB" id="W9YIN4"/>
<dbReference type="STRING" id="1182542.W9YIN4"/>
<dbReference type="PANTHER" id="PTHR10250">
    <property type="entry name" value="MICROSOMAL GLUTATHIONE S-TRANSFERASE"/>
    <property type="match status" value="1"/>
</dbReference>
<evidence type="ECO:0000256" key="5">
    <source>
        <dbReference type="SAM" id="Phobius"/>
    </source>
</evidence>
<keyword evidence="3 5" id="KW-1133">Transmembrane helix</keyword>
<evidence type="ECO:0000313" key="6">
    <source>
        <dbReference type="EMBL" id="EXJ89535.1"/>
    </source>
</evidence>
<accession>W9YIN4</accession>
<reference evidence="6 7" key="1">
    <citation type="submission" date="2013-03" db="EMBL/GenBank/DDBJ databases">
        <title>The Genome Sequence of Capronia epimyces CBS 606.96.</title>
        <authorList>
            <consortium name="The Broad Institute Genomics Platform"/>
            <person name="Cuomo C."/>
            <person name="de Hoog S."/>
            <person name="Gorbushina A."/>
            <person name="Walker B."/>
            <person name="Young S.K."/>
            <person name="Zeng Q."/>
            <person name="Gargeya S."/>
            <person name="Fitzgerald M."/>
            <person name="Haas B."/>
            <person name="Abouelleil A."/>
            <person name="Allen A.W."/>
            <person name="Alvarado L."/>
            <person name="Arachchi H.M."/>
            <person name="Berlin A.M."/>
            <person name="Chapman S.B."/>
            <person name="Gainer-Dewar J."/>
            <person name="Goldberg J."/>
            <person name="Griggs A."/>
            <person name="Gujja S."/>
            <person name="Hansen M."/>
            <person name="Howarth C."/>
            <person name="Imamovic A."/>
            <person name="Ireland A."/>
            <person name="Larimer J."/>
            <person name="McCowan C."/>
            <person name="Murphy C."/>
            <person name="Pearson M."/>
            <person name="Poon T.W."/>
            <person name="Priest M."/>
            <person name="Roberts A."/>
            <person name="Saif S."/>
            <person name="Shea T."/>
            <person name="Sisk P."/>
            <person name="Sykes S."/>
            <person name="Wortman J."/>
            <person name="Nusbaum C."/>
            <person name="Birren B."/>
        </authorList>
    </citation>
    <scope>NUCLEOTIDE SEQUENCE [LARGE SCALE GENOMIC DNA]</scope>
    <source>
        <strain evidence="6 7">CBS 606.96</strain>
    </source>
</reference>
<dbReference type="GeneID" id="19166732"/>
<keyword evidence="4 5" id="KW-0472">Membrane</keyword>
<keyword evidence="2 5" id="KW-0812">Transmembrane</keyword>
<feature type="transmembrane region" description="Helical" evidence="5">
    <location>
        <begin position="140"/>
        <end position="158"/>
    </location>
</feature>